<gene>
    <name evidence="1" type="ORF">Athai_52740</name>
</gene>
<evidence type="ECO:0000313" key="2">
    <source>
        <dbReference type="Proteomes" id="UP000611640"/>
    </source>
</evidence>
<accession>A0A7R7DU31</accession>
<dbReference type="InterPro" id="IPR042070">
    <property type="entry name" value="PucR_C-HTH_sf"/>
</dbReference>
<dbReference type="Proteomes" id="UP000611640">
    <property type="component" value="Chromosome"/>
</dbReference>
<organism evidence="1 2">
    <name type="scientific">Actinocatenispora thailandica</name>
    <dbReference type="NCBI Taxonomy" id="227318"/>
    <lineage>
        <taxon>Bacteria</taxon>
        <taxon>Bacillati</taxon>
        <taxon>Actinomycetota</taxon>
        <taxon>Actinomycetes</taxon>
        <taxon>Micromonosporales</taxon>
        <taxon>Micromonosporaceae</taxon>
        <taxon>Actinocatenispora</taxon>
    </lineage>
</organism>
<evidence type="ECO:0000313" key="1">
    <source>
        <dbReference type="EMBL" id="BCJ37771.1"/>
    </source>
</evidence>
<dbReference type="KEGG" id="atl:Athai_52740"/>
<dbReference type="AlphaFoldDB" id="A0A7R7DU31"/>
<dbReference type="EMBL" id="AP023355">
    <property type="protein sequence ID" value="BCJ37771.1"/>
    <property type="molecule type" value="Genomic_DNA"/>
</dbReference>
<dbReference type="Gene3D" id="1.10.10.2840">
    <property type="entry name" value="PucR C-terminal helix-turn-helix domain"/>
    <property type="match status" value="1"/>
</dbReference>
<protein>
    <recommendedName>
        <fullName evidence="3">PucR C-terminal helix-turn-helix domain-containing protein</fullName>
    </recommendedName>
</protein>
<reference evidence="1 2" key="1">
    <citation type="submission" date="2020-08" db="EMBL/GenBank/DDBJ databases">
        <title>Whole genome shotgun sequence of Actinocatenispora thailandica NBRC 105041.</title>
        <authorList>
            <person name="Komaki H."/>
            <person name="Tamura T."/>
        </authorList>
    </citation>
    <scope>NUCLEOTIDE SEQUENCE [LARGE SCALE GENOMIC DNA]</scope>
    <source>
        <strain evidence="1 2">NBRC 105041</strain>
    </source>
</reference>
<name>A0A7R7DU31_9ACTN</name>
<keyword evidence="2" id="KW-1185">Reference proteome</keyword>
<proteinExistence type="predicted"/>
<sequence length="371" mass="39525">MRSSDGYSARMQGLLRWVSTIDSAAERALRIIEFFDQLTRHDADIEAVTRATAVMAEATAGAEDDVHDVACAMTPAGRPAQQTGAKTISRPVVHGNEVIGRVWLARAEGDLERDWDDLVMERMALAIAAAHARRRPPERNLVSGPTDPAIVQYLLGGGISEPDASRAAQLLGFRAGQQVRVVVVACADLSNRMSELRAAFAGFVVLAALSGTDAAVIGSPLPTSITLPDGTTGCVGPTVPVEHADVSWRSAHRGLRFAAMSPSWPALIDTADLGCLLALDGLDRDGIRELADVRAVGAVAAGRRGKEDLDLLDVICASNSLREAATSAHMHHSSVNYRAQALGAQLGMNLGTAVGRYRARTALIFWRLHCR</sequence>
<evidence type="ECO:0008006" key="3">
    <source>
        <dbReference type="Google" id="ProtNLM"/>
    </source>
</evidence>